<dbReference type="Proteomes" id="UP000028725">
    <property type="component" value="Unassembled WGS sequence"/>
</dbReference>
<dbReference type="AlphaFoldDB" id="A0A085WNG0"/>
<evidence type="ECO:0000313" key="7">
    <source>
        <dbReference type="EMBL" id="KFE69223.1"/>
    </source>
</evidence>
<dbReference type="STRING" id="394096.DB31_7125"/>
<keyword evidence="8" id="KW-1185">Reference proteome</keyword>
<comment type="catalytic activity">
    <reaction evidence="1">
        <text>a 1,2-diacyl-sn-glycero-3-phospho-(1D-myo-inositol) = 1D-myo-inositol 1,2-cyclic phosphate + a 1,2-diacyl-sn-glycerol</text>
        <dbReference type="Rhea" id="RHEA:17093"/>
        <dbReference type="ChEBI" id="CHEBI:17815"/>
        <dbReference type="ChEBI" id="CHEBI:57880"/>
        <dbReference type="ChEBI" id="CHEBI:58484"/>
        <dbReference type="EC" id="4.6.1.13"/>
    </reaction>
</comment>
<dbReference type="GO" id="GO:0006629">
    <property type="term" value="P:lipid metabolic process"/>
    <property type="evidence" value="ECO:0007669"/>
    <property type="project" value="InterPro"/>
</dbReference>
<dbReference type="Gene3D" id="3.20.20.190">
    <property type="entry name" value="Phosphatidylinositol (PI) phosphodiesterase"/>
    <property type="match status" value="1"/>
</dbReference>
<dbReference type="GO" id="GO:0008081">
    <property type="term" value="F:phosphoric diester hydrolase activity"/>
    <property type="evidence" value="ECO:0007669"/>
    <property type="project" value="InterPro"/>
</dbReference>
<name>A0A085WNG0_9BACT</name>
<dbReference type="Pfam" id="PF00388">
    <property type="entry name" value="PI-PLC-X"/>
    <property type="match status" value="1"/>
</dbReference>
<evidence type="ECO:0000256" key="2">
    <source>
        <dbReference type="ARBA" id="ARBA00012581"/>
    </source>
</evidence>
<dbReference type="PROSITE" id="PS50007">
    <property type="entry name" value="PIPLC_X_DOMAIN"/>
    <property type="match status" value="1"/>
</dbReference>
<dbReference type="SUPFAM" id="SSF51695">
    <property type="entry name" value="PLC-like phosphodiesterases"/>
    <property type="match status" value="1"/>
</dbReference>
<organism evidence="7 8">
    <name type="scientific">Hyalangium minutum</name>
    <dbReference type="NCBI Taxonomy" id="394096"/>
    <lineage>
        <taxon>Bacteria</taxon>
        <taxon>Pseudomonadati</taxon>
        <taxon>Myxococcota</taxon>
        <taxon>Myxococcia</taxon>
        <taxon>Myxococcales</taxon>
        <taxon>Cystobacterineae</taxon>
        <taxon>Archangiaceae</taxon>
        <taxon>Hyalangium</taxon>
    </lineage>
</organism>
<dbReference type="InterPro" id="IPR051057">
    <property type="entry name" value="PI-PLC_domain"/>
</dbReference>
<dbReference type="InterPro" id="IPR017946">
    <property type="entry name" value="PLC-like_Pdiesterase_TIM-brl"/>
</dbReference>
<protein>
    <recommendedName>
        <fullName evidence="3">1-phosphatidylinositol phosphodiesterase</fullName>
        <ecNumber evidence="2">4.6.1.13</ecNumber>
    </recommendedName>
    <alternativeName>
        <fullName evidence="4">Phosphatidylinositol diacylglycerol-lyase</fullName>
    </alternativeName>
    <alternativeName>
        <fullName evidence="5">Phosphatidylinositol-specific phospholipase C</fullName>
    </alternativeName>
</protein>
<evidence type="ECO:0000313" key="8">
    <source>
        <dbReference type="Proteomes" id="UP000028725"/>
    </source>
</evidence>
<comment type="caution">
    <text evidence="7">The sequence shown here is derived from an EMBL/GenBank/DDBJ whole genome shotgun (WGS) entry which is preliminary data.</text>
</comment>
<dbReference type="InterPro" id="IPR000909">
    <property type="entry name" value="PLipase_C_PInositol-sp_X_dom"/>
</dbReference>
<dbReference type="RefSeq" id="WP_052419981.1">
    <property type="nucleotide sequence ID" value="NZ_JMCB01000005.1"/>
</dbReference>
<evidence type="ECO:0000256" key="5">
    <source>
        <dbReference type="ARBA" id="ARBA00030782"/>
    </source>
</evidence>
<dbReference type="CDD" id="cd08586">
    <property type="entry name" value="PI-PLCc_BcPLC_like"/>
    <property type="match status" value="1"/>
</dbReference>
<evidence type="ECO:0000256" key="3">
    <source>
        <dbReference type="ARBA" id="ARBA00019758"/>
    </source>
</evidence>
<proteinExistence type="predicted"/>
<dbReference type="PANTHER" id="PTHR13593">
    <property type="match status" value="1"/>
</dbReference>
<evidence type="ECO:0000259" key="6">
    <source>
        <dbReference type="SMART" id="SM00148"/>
    </source>
</evidence>
<sequence>MHETLKAPRKLAVDGSHSLPLVRGGVLLLAAWFLLCPPEAEARGRYYNHSSTIETSHPDWMSWVPGQTNLAALSLPGTHDTMSFHGGVLVQTQSMPLRTQLEAGIRVLDIRCRHIDDRFTIHHGEVYQQANFDDVLQATIQFLREHPTETVLMKVQQEHEAENTTRSFAETFAWYRSQSAYSPYLWTGTYLPSLDQVRGRIVILQAFSGGSYGVRWPSDGSSASFDIQDEWEVTWVWNIPAKWEQARAQFMETNSGSASVMYVNFLSGSSHTGGVYPYTVASGEGSVYRGTNDQALEYLVAGNVQRTGVVMMDFPGAGLIDAIIAHNFRLVPVTVQPRSDFDFIFKSVAWSFSGDAQERWNQEKTFLSNVLPGRTWQWMALKSQASFVQYSEGLSSESSEIDGYTHAALTVRSLSTAVSQSSLQAAVISRLPLLTGEAQSRAIGLYGHLATSFPFQSWMVVVKKAPGGLENWAYATYGINPVYKVQLGDYLYAVWGYDAQ</sequence>
<evidence type="ECO:0000256" key="1">
    <source>
        <dbReference type="ARBA" id="ARBA00001316"/>
    </source>
</evidence>
<gene>
    <name evidence="7" type="ORF">DB31_7125</name>
</gene>
<dbReference type="PANTHER" id="PTHR13593:SF113">
    <property type="entry name" value="SI:DKEY-266F7.9"/>
    <property type="match status" value="1"/>
</dbReference>
<dbReference type="OrthoDB" id="7191982at2"/>
<accession>A0A085WNG0</accession>
<reference evidence="7 8" key="1">
    <citation type="submission" date="2014-04" db="EMBL/GenBank/DDBJ databases">
        <title>Genome assembly of Hyalangium minutum DSM 14724.</title>
        <authorList>
            <person name="Sharma G."/>
            <person name="Subramanian S."/>
        </authorList>
    </citation>
    <scope>NUCLEOTIDE SEQUENCE [LARGE SCALE GENOMIC DNA]</scope>
    <source>
        <strain evidence="7 8">DSM 14724</strain>
    </source>
</reference>
<dbReference type="SMART" id="SM00148">
    <property type="entry name" value="PLCXc"/>
    <property type="match status" value="1"/>
</dbReference>
<dbReference type="EMBL" id="JMCB01000005">
    <property type="protein sequence ID" value="KFE69223.1"/>
    <property type="molecule type" value="Genomic_DNA"/>
</dbReference>
<dbReference type="EC" id="4.6.1.13" evidence="2"/>
<dbReference type="GO" id="GO:0004436">
    <property type="term" value="F:phosphatidylinositol diacylglycerol-lyase activity"/>
    <property type="evidence" value="ECO:0007669"/>
    <property type="project" value="UniProtKB-EC"/>
</dbReference>
<evidence type="ECO:0000256" key="4">
    <source>
        <dbReference type="ARBA" id="ARBA00030474"/>
    </source>
</evidence>
<feature type="domain" description="Phosphatidylinositol-specific phospholipase C X" evidence="6">
    <location>
        <begin position="70"/>
        <end position="206"/>
    </location>
</feature>
<dbReference type="PATRIC" id="fig|394096.3.peg.3169"/>